<accession>A0ABR6S5L9</accession>
<keyword evidence="2" id="KW-1185">Reference proteome</keyword>
<comment type="caution">
    <text evidence="1">The sequence shown here is derived from an EMBL/GenBank/DDBJ whole genome shotgun (WGS) entry which is preliminary data.</text>
</comment>
<reference evidence="1 2" key="1">
    <citation type="submission" date="2019-11" db="EMBL/GenBank/DDBJ databases">
        <title>Comparison of genomes from free-living endosymbiotic cyanobacteria isolated from Azolla.</title>
        <authorList>
            <person name="Thiel T."/>
            <person name="Pratte B."/>
        </authorList>
    </citation>
    <scope>NUCLEOTIDE SEQUENCE [LARGE SCALE GENOMIC DNA]</scope>
    <source>
        <strain evidence="1 2">N2B</strain>
    </source>
</reference>
<proteinExistence type="predicted"/>
<protein>
    <submittedName>
        <fullName evidence="1">Uncharacterized protein</fullName>
    </submittedName>
</protein>
<dbReference type="EMBL" id="JACKZP010000018">
    <property type="protein sequence ID" value="MBC1301695.1"/>
    <property type="molecule type" value="Genomic_DNA"/>
</dbReference>
<name>A0ABR6S5L9_ANAVA</name>
<evidence type="ECO:0000313" key="2">
    <source>
        <dbReference type="Proteomes" id="UP000570851"/>
    </source>
</evidence>
<evidence type="ECO:0000313" key="1">
    <source>
        <dbReference type="EMBL" id="MBC1301695.1"/>
    </source>
</evidence>
<sequence>MVSSKLSTAISTRTKKRCDISTQLPCAVVREQAEADEGENDINGFLKVSY</sequence>
<organism evidence="1 2">
    <name type="scientific">Trichormus variabilis N2B</name>
    <dbReference type="NCBI Taxonomy" id="2681315"/>
    <lineage>
        <taxon>Bacteria</taxon>
        <taxon>Bacillati</taxon>
        <taxon>Cyanobacteriota</taxon>
        <taxon>Cyanophyceae</taxon>
        <taxon>Nostocales</taxon>
        <taxon>Nostocaceae</taxon>
        <taxon>Trichormus</taxon>
    </lineage>
</organism>
<dbReference type="GeneID" id="58724002"/>
<dbReference type="RefSeq" id="WP_153228428.1">
    <property type="nucleotide sequence ID" value="NZ_JACKZP010000018.1"/>
</dbReference>
<gene>
    <name evidence="1" type="ORF">GNE12_07165</name>
</gene>
<dbReference type="Proteomes" id="UP000570851">
    <property type="component" value="Unassembled WGS sequence"/>
</dbReference>